<dbReference type="Pfam" id="PF01569">
    <property type="entry name" value="PAP2"/>
    <property type="match status" value="1"/>
</dbReference>
<keyword evidence="1" id="KW-0732">Signal</keyword>
<keyword evidence="4" id="KW-1185">Reference proteome</keyword>
<evidence type="ECO:0000256" key="1">
    <source>
        <dbReference type="SAM" id="SignalP"/>
    </source>
</evidence>
<dbReference type="EMBL" id="JACIEP010000004">
    <property type="protein sequence ID" value="MBB4035462.1"/>
    <property type="molecule type" value="Genomic_DNA"/>
</dbReference>
<dbReference type="RefSeq" id="WP_183306403.1">
    <property type="nucleotide sequence ID" value="NZ_JACIEP010000004.1"/>
</dbReference>
<feature type="signal peptide" evidence="1">
    <location>
        <begin position="1"/>
        <end position="20"/>
    </location>
</feature>
<reference evidence="3 4" key="1">
    <citation type="submission" date="2020-08" db="EMBL/GenBank/DDBJ databases">
        <title>Genomic Encyclopedia of Type Strains, Phase IV (KMG-IV): sequencing the most valuable type-strain genomes for metagenomic binning, comparative biology and taxonomic classification.</title>
        <authorList>
            <person name="Goeker M."/>
        </authorList>
    </citation>
    <scope>NUCLEOTIDE SEQUENCE [LARGE SCALE GENOMIC DNA]</scope>
    <source>
        <strain evidence="3 4">DSM 104969</strain>
    </source>
</reference>
<gene>
    <name evidence="3" type="ORF">GGR21_001355</name>
</gene>
<dbReference type="Gene3D" id="1.20.144.10">
    <property type="entry name" value="Phosphatidic acid phosphatase type 2/haloperoxidase"/>
    <property type="match status" value="1"/>
</dbReference>
<dbReference type="AlphaFoldDB" id="A0A840CSE9"/>
<dbReference type="SMART" id="SM00014">
    <property type="entry name" value="acidPPc"/>
    <property type="match status" value="1"/>
</dbReference>
<dbReference type="Proteomes" id="UP000555103">
    <property type="component" value="Unassembled WGS sequence"/>
</dbReference>
<dbReference type="InterPro" id="IPR036938">
    <property type="entry name" value="PAP2/HPO_sf"/>
</dbReference>
<feature type="domain" description="Phosphatidic acid phosphatase type 2/haloperoxidase" evidence="2">
    <location>
        <begin position="165"/>
        <end position="265"/>
    </location>
</feature>
<comment type="caution">
    <text evidence="3">The sequence shown here is derived from an EMBL/GenBank/DDBJ whole genome shotgun (WGS) entry which is preliminary data.</text>
</comment>
<organism evidence="3 4">
    <name type="scientific">Dysgonomonas hofstadii</name>
    <dbReference type="NCBI Taxonomy" id="637886"/>
    <lineage>
        <taxon>Bacteria</taxon>
        <taxon>Pseudomonadati</taxon>
        <taxon>Bacteroidota</taxon>
        <taxon>Bacteroidia</taxon>
        <taxon>Bacteroidales</taxon>
        <taxon>Dysgonomonadaceae</taxon>
        <taxon>Dysgonomonas</taxon>
    </lineage>
</organism>
<evidence type="ECO:0000313" key="4">
    <source>
        <dbReference type="Proteomes" id="UP000555103"/>
    </source>
</evidence>
<proteinExistence type="predicted"/>
<feature type="chain" id="PRO_5032407089" evidence="1">
    <location>
        <begin position="21"/>
        <end position="303"/>
    </location>
</feature>
<dbReference type="SUPFAM" id="SSF48317">
    <property type="entry name" value="Acid phosphatase/Vanadium-dependent haloperoxidase"/>
    <property type="match status" value="1"/>
</dbReference>
<accession>A0A840CSE9</accession>
<name>A0A840CSE9_9BACT</name>
<evidence type="ECO:0000259" key="2">
    <source>
        <dbReference type="SMART" id="SM00014"/>
    </source>
</evidence>
<protein>
    <submittedName>
        <fullName evidence="3">Membrane-associated phospholipid phosphatase</fullName>
    </submittedName>
</protein>
<dbReference type="InterPro" id="IPR000326">
    <property type="entry name" value="PAP2/HPO"/>
</dbReference>
<sequence>MKHLFAVIFLFIVSSLSIYAQQEDTIKVKILPKTTLQFKDSLLRDKASLKLNPLHPDYNNMDKLYPVFDESRITFDFGKTNRKPNIFNASYSKFIIPTALISYGVITRGNKSLQQLDQSTHNEISEHLTVPIPIDDYSQFAPALTVYALDFAGIEAKHNFRDRTIVMATSYLIMGATVQTMKSSINVWRPDGSNNKSFPSGHTATAFVGAHILFKEYKDTSPWIGIAGYTVAAGTGTLRVLNKKHWVSDVVTGAGIGILSAEAGYMLLPVFHKVLGIKGENKNLVVVPTIGIDNYGLGMAYTF</sequence>
<evidence type="ECO:0000313" key="3">
    <source>
        <dbReference type="EMBL" id="MBB4035462.1"/>
    </source>
</evidence>
<dbReference type="CDD" id="cd03394">
    <property type="entry name" value="PAP2_like_5"/>
    <property type="match status" value="1"/>
</dbReference>